<accession>A0A0F9KP56</accession>
<proteinExistence type="predicted"/>
<dbReference type="EMBL" id="LAZR01014527">
    <property type="protein sequence ID" value="KKM17095.1"/>
    <property type="molecule type" value="Genomic_DNA"/>
</dbReference>
<gene>
    <name evidence="1" type="ORF">LCGC14_1679180</name>
</gene>
<dbReference type="AlphaFoldDB" id="A0A0F9KP56"/>
<comment type="caution">
    <text evidence="1">The sequence shown here is derived from an EMBL/GenBank/DDBJ whole genome shotgun (WGS) entry which is preliminary data.</text>
</comment>
<organism evidence="1">
    <name type="scientific">marine sediment metagenome</name>
    <dbReference type="NCBI Taxonomy" id="412755"/>
    <lineage>
        <taxon>unclassified sequences</taxon>
        <taxon>metagenomes</taxon>
        <taxon>ecological metagenomes</taxon>
    </lineage>
</organism>
<protein>
    <submittedName>
        <fullName evidence="1">Uncharacterized protein</fullName>
    </submittedName>
</protein>
<reference evidence="1" key="1">
    <citation type="journal article" date="2015" name="Nature">
        <title>Complex archaea that bridge the gap between prokaryotes and eukaryotes.</title>
        <authorList>
            <person name="Spang A."/>
            <person name="Saw J.H."/>
            <person name="Jorgensen S.L."/>
            <person name="Zaremba-Niedzwiedzka K."/>
            <person name="Martijn J."/>
            <person name="Lind A.E."/>
            <person name="van Eijk R."/>
            <person name="Schleper C."/>
            <person name="Guy L."/>
            <person name="Ettema T.J."/>
        </authorList>
    </citation>
    <scope>NUCLEOTIDE SEQUENCE</scope>
</reference>
<evidence type="ECO:0000313" key="1">
    <source>
        <dbReference type="EMBL" id="KKM17095.1"/>
    </source>
</evidence>
<feature type="non-terminal residue" evidence="1">
    <location>
        <position position="1"/>
    </location>
</feature>
<sequence>ALFQIAVDTAVAIVRALLTGLPLPGIPLAAFAAASGAAQAAVVSSQPLPSFQTGVDFVPSDTLANLHEGERVLTREENVNNNQLQGATINVFANDPAEFSRQLDNHVRNNGGVPIGV</sequence>
<name>A0A0F9KP56_9ZZZZ</name>